<evidence type="ECO:0000256" key="3">
    <source>
        <dbReference type="ARBA" id="ARBA00022448"/>
    </source>
</evidence>
<dbReference type="Proteomes" id="UP000700706">
    <property type="component" value="Unassembled WGS sequence"/>
</dbReference>
<dbReference type="AlphaFoldDB" id="A0A952FH27"/>
<evidence type="ECO:0000256" key="1">
    <source>
        <dbReference type="ARBA" id="ARBA00004651"/>
    </source>
</evidence>
<evidence type="ECO:0000256" key="2">
    <source>
        <dbReference type="ARBA" id="ARBA00008537"/>
    </source>
</evidence>
<dbReference type="Gene3D" id="1.20.1250.20">
    <property type="entry name" value="MFS general substrate transporter like domains"/>
    <property type="match status" value="2"/>
</dbReference>
<evidence type="ECO:0000256" key="6">
    <source>
        <dbReference type="ARBA" id="ARBA00022989"/>
    </source>
</evidence>
<feature type="domain" description="Major facilitator superfamily (MFS) profile" evidence="9">
    <location>
        <begin position="22"/>
        <end position="473"/>
    </location>
</feature>
<dbReference type="GO" id="GO:0005886">
    <property type="term" value="C:plasma membrane"/>
    <property type="evidence" value="ECO:0007669"/>
    <property type="project" value="UniProtKB-SubCell"/>
</dbReference>
<evidence type="ECO:0000256" key="5">
    <source>
        <dbReference type="ARBA" id="ARBA00022692"/>
    </source>
</evidence>
<feature type="transmembrane region" description="Helical" evidence="8">
    <location>
        <begin position="214"/>
        <end position="232"/>
    </location>
</feature>
<dbReference type="EMBL" id="JAEKLZ010000078">
    <property type="protein sequence ID" value="MBW8724127.1"/>
    <property type="molecule type" value="Genomic_DNA"/>
</dbReference>
<comment type="subcellular location">
    <subcellularLocation>
        <location evidence="1">Cell membrane</location>
        <topology evidence="1">Multi-pass membrane protein</topology>
    </subcellularLocation>
</comment>
<comment type="caution">
    <text evidence="10">The sequence shown here is derived from an EMBL/GenBank/DDBJ whole genome shotgun (WGS) entry which is preliminary data.</text>
</comment>
<proteinExistence type="inferred from homology"/>
<dbReference type="InterPro" id="IPR011701">
    <property type="entry name" value="MFS"/>
</dbReference>
<feature type="transmembrane region" description="Helical" evidence="8">
    <location>
        <begin position="238"/>
        <end position="259"/>
    </location>
</feature>
<keyword evidence="3" id="KW-0813">Transport</keyword>
<gene>
    <name evidence="10" type="ORF">JF625_03065</name>
</gene>
<feature type="transmembrane region" description="Helical" evidence="8">
    <location>
        <begin position="312"/>
        <end position="333"/>
    </location>
</feature>
<feature type="transmembrane region" description="Helical" evidence="8">
    <location>
        <begin position="176"/>
        <end position="193"/>
    </location>
</feature>
<feature type="transmembrane region" description="Helical" evidence="8">
    <location>
        <begin position="345"/>
        <end position="363"/>
    </location>
</feature>
<feature type="transmembrane region" description="Helical" evidence="8">
    <location>
        <begin position="23"/>
        <end position="45"/>
    </location>
</feature>
<keyword evidence="6 8" id="KW-1133">Transmembrane helix</keyword>
<feature type="transmembrane region" description="Helical" evidence="8">
    <location>
        <begin position="417"/>
        <end position="437"/>
    </location>
</feature>
<dbReference type="PANTHER" id="PTHR42718">
    <property type="entry name" value="MAJOR FACILITATOR SUPERFAMILY MULTIDRUG TRANSPORTER MFSC"/>
    <property type="match status" value="1"/>
</dbReference>
<dbReference type="Pfam" id="PF07690">
    <property type="entry name" value="MFS_1"/>
    <property type="match status" value="1"/>
</dbReference>
<evidence type="ECO:0000313" key="10">
    <source>
        <dbReference type="EMBL" id="MBW8724127.1"/>
    </source>
</evidence>
<organism evidence="10 11">
    <name type="scientific">Inquilinus limosus</name>
    <dbReference type="NCBI Taxonomy" id="171674"/>
    <lineage>
        <taxon>Bacteria</taxon>
        <taxon>Pseudomonadati</taxon>
        <taxon>Pseudomonadota</taxon>
        <taxon>Alphaproteobacteria</taxon>
        <taxon>Rhodospirillales</taxon>
        <taxon>Rhodospirillaceae</taxon>
        <taxon>Inquilinus</taxon>
    </lineage>
</organism>
<feature type="transmembrane region" description="Helical" evidence="8">
    <location>
        <begin position="57"/>
        <end position="76"/>
    </location>
</feature>
<evidence type="ECO:0000313" key="11">
    <source>
        <dbReference type="Proteomes" id="UP000700706"/>
    </source>
</evidence>
<evidence type="ECO:0000256" key="7">
    <source>
        <dbReference type="ARBA" id="ARBA00023136"/>
    </source>
</evidence>
<dbReference type="GO" id="GO:0022857">
    <property type="term" value="F:transmembrane transporter activity"/>
    <property type="evidence" value="ECO:0007669"/>
    <property type="project" value="InterPro"/>
</dbReference>
<sequence>MVSIAPAAAAKLEKIPAALWRQAAILVGGGFLSRLTTSIVNIGLTPMGAGFGVSLDTMQWVATGYLLALAAAIPICSWAARRVGPTRLWFVSLTLFTVASVACALSATAGQLIAARVLLGLCGGLLVPVGQMLLGMAAGPGRMGRMMGTMGLVVVLAPAIGSTVGSALLAWQGWPWLFWINVPVGLAALLAGWRWLPRVEGGQVGPAGRLDLPGLVLMTLGLPLMTWGVVAIAQAGGFGAAAADGALLLGLALVAGFVLRARRMEAPLIRIGLLRERIFGSAGLILLCGGFTVYGAQIALPLYYLLVRHETVFMTGLLILPQDLGIALAMPLSGRLADRFGGGRLVVAGVILTVLGTVPLAFLGAHTSYLWLSAVLALRGFGMVLSGMPAMTAALASLPKERVPDGVPLLNILDRTGASIGAALAVALFGLFLPPGPAYPMGALAAFDATHAILALVAALPLLPALMLLRAERRG</sequence>
<dbReference type="SUPFAM" id="SSF103473">
    <property type="entry name" value="MFS general substrate transporter"/>
    <property type="match status" value="1"/>
</dbReference>
<dbReference type="PROSITE" id="PS50850">
    <property type="entry name" value="MFS"/>
    <property type="match status" value="1"/>
</dbReference>
<evidence type="ECO:0000259" key="9">
    <source>
        <dbReference type="PROSITE" id="PS50850"/>
    </source>
</evidence>
<feature type="transmembrane region" description="Helical" evidence="8">
    <location>
        <begin position="88"/>
        <end position="107"/>
    </location>
</feature>
<dbReference type="PANTHER" id="PTHR42718:SF9">
    <property type="entry name" value="MAJOR FACILITATOR SUPERFAMILY MULTIDRUG TRANSPORTER MFSC"/>
    <property type="match status" value="1"/>
</dbReference>
<evidence type="ECO:0000256" key="4">
    <source>
        <dbReference type="ARBA" id="ARBA00022475"/>
    </source>
</evidence>
<evidence type="ECO:0000256" key="8">
    <source>
        <dbReference type="SAM" id="Phobius"/>
    </source>
</evidence>
<keyword evidence="7 8" id="KW-0472">Membrane</keyword>
<comment type="similarity">
    <text evidence="2">Belongs to the major facilitator superfamily. EmrB family.</text>
</comment>
<reference evidence="10" key="1">
    <citation type="submission" date="2020-06" db="EMBL/GenBank/DDBJ databases">
        <title>Stable isotope informed genome-resolved metagenomics uncovers potential trophic interactions in rhizosphere soil.</title>
        <authorList>
            <person name="Starr E.P."/>
            <person name="Shi S."/>
            <person name="Blazewicz S.J."/>
            <person name="Koch B.J."/>
            <person name="Probst A.J."/>
            <person name="Hungate B.A."/>
            <person name="Pett-Ridge J."/>
            <person name="Firestone M.K."/>
            <person name="Banfield J.F."/>
        </authorList>
    </citation>
    <scope>NUCLEOTIDE SEQUENCE</scope>
    <source>
        <strain evidence="10">YM_69_17</strain>
    </source>
</reference>
<dbReference type="NCBIfam" id="TIGR00711">
    <property type="entry name" value="efflux_EmrB"/>
    <property type="match status" value="1"/>
</dbReference>
<feature type="transmembrane region" description="Helical" evidence="8">
    <location>
        <begin position="369"/>
        <end position="396"/>
    </location>
</feature>
<feature type="transmembrane region" description="Helical" evidence="8">
    <location>
        <begin position="279"/>
        <end position="306"/>
    </location>
</feature>
<dbReference type="InterPro" id="IPR004638">
    <property type="entry name" value="EmrB-like"/>
</dbReference>
<dbReference type="InterPro" id="IPR036259">
    <property type="entry name" value="MFS_trans_sf"/>
</dbReference>
<feature type="transmembrane region" description="Helical" evidence="8">
    <location>
        <begin position="150"/>
        <end position="170"/>
    </location>
</feature>
<feature type="transmembrane region" description="Helical" evidence="8">
    <location>
        <begin position="449"/>
        <end position="469"/>
    </location>
</feature>
<name>A0A952FH27_9PROT</name>
<dbReference type="InterPro" id="IPR020846">
    <property type="entry name" value="MFS_dom"/>
</dbReference>
<protein>
    <submittedName>
        <fullName evidence="10">DHA2 family efflux MFS transporter permease subunit</fullName>
    </submittedName>
</protein>
<accession>A0A952FH27</accession>
<keyword evidence="5 8" id="KW-0812">Transmembrane</keyword>
<keyword evidence="4" id="KW-1003">Cell membrane</keyword>
<feature type="transmembrane region" description="Helical" evidence="8">
    <location>
        <begin position="113"/>
        <end position="138"/>
    </location>
</feature>